<comment type="miscellaneous">
    <text evidence="9">Few gyrases are as efficient as E.coli at forming negative supercoils. Not all organisms have 2 type II topoisomerases; in organisms with a single type II topoisomerase this enzyme also has to decatenate newly replicated chromosomes.</text>
</comment>
<keyword evidence="4 9" id="KW-0067">ATP-binding</keyword>
<proteinExistence type="inferred from homology"/>
<feature type="domain" description="Topo IIA-type catalytic" evidence="11">
    <location>
        <begin position="35"/>
        <end position="503"/>
    </location>
</feature>
<dbReference type="EC" id="5.6.2.2" evidence="9"/>
<comment type="caution">
    <text evidence="12">The sequence shown here is derived from an EMBL/GenBank/DDBJ whole genome shotgun (WGS) entry which is preliminary data.</text>
</comment>
<comment type="function">
    <text evidence="9">A type II topoisomerase that negatively supercoils closed circular double-stranded (ds) DNA in an ATP-dependent manner to modulate DNA topology and maintain chromosomes in an underwound state. Negative supercoiling favors strand separation, and DNA replication, transcription, recombination and repair, all of which involve strand separation. Also able to catalyze the interconversion of other topological isomers of dsDNA rings, including catenanes and knotted rings. Type II topoisomerases break and join 2 DNA strands simultaneously in an ATP-dependent manner.</text>
</comment>
<evidence type="ECO:0000313" key="12">
    <source>
        <dbReference type="EMBL" id="HIT38979.1"/>
    </source>
</evidence>
<dbReference type="NCBIfam" id="NF004043">
    <property type="entry name" value="PRK05560.1"/>
    <property type="match status" value="1"/>
</dbReference>
<gene>
    <name evidence="9 12" type="primary">gyrA</name>
    <name evidence="12" type="ORF">IAD06_02920</name>
</gene>
<reference evidence="12" key="2">
    <citation type="journal article" date="2021" name="PeerJ">
        <title>Extensive microbial diversity within the chicken gut microbiome revealed by metagenomics and culture.</title>
        <authorList>
            <person name="Gilroy R."/>
            <person name="Ravi A."/>
            <person name="Getino M."/>
            <person name="Pursley I."/>
            <person name="Horton D.L."/>
            <person name="Alikhan N.F."/>
            <person name="Baker D."/>
            <person name="Gharbi K."/>
            <person name="Hall N."/>
            <person name="Watson M."/>
            <person name="Adriaenssens E.M."/>
            <person name="Foster-Nyarko E."/>
            <person name="Jarju S."/>
            <person name="Secka A."/>
            <person name="Antonio M."/>
            <person name="Oren A."/>
            <person name="Chaudhuri R.R."/>
            <person name="La Ragione R."/>
            <person name="Hildebrand F."/>
            <person name="Pallen M.J."/>
        </authorList>
    </citation>
    <scope>NUCLEOTIDE SEQUENCE</scope>
    <source>
        <strain evidence="12">21143</strain>
    </source>
</reference>
<protein>
    <recommendedName>
        <fullName evidence="9">DNA gyrase subunit A</fullName>
        <ecNumber evidence="9">5.6.2.2</ecNumber>
    </recommendedName>
</protein>
<dbReference type="Gene3D" id="3.30.1360.40">
    <property type="match status" value="1"/>
</dbReference>
<dbReference type="Pfam" id="PF03989">
    <property type="entry name" value="DNA_gyraseA_C"/>
    <property type="match status" value="6"/>
</dbReference>
<dbReference type="Gene3D" id="2.120.10.90">
    <property type="entry name" value="DNA gyrase/topoisomerase IV, subunit A, C-terminal"/>
    <property type="match status" value="1"/>
</dbReference>
<dbReference type="InterPro" id="IPR013758">
    <property type="entry name" value="Topo_IIA_A/C_ab"/>
</dbReference>
<dbReference type="EMBL" id="DVKT01000022">
    <property type="protein sequence ID" value="HIT38979.1"/>
    <property type="molecule type" value="Genomic_DNA"/>
</dbReference>
<dbReference type="FunFam" id="1.10.268.10:FF:000001">
    <property type="entry name" value="DNA gyrase subunit A"/>
    <property type="match status" value="1"/>
</dbReference>
<feature type="short sequence motif" description="GyrA-box" evidence="9">
    <location>
        <begin position="525"/>
        <end position="531"/>
    </location>
</feature>
<evidence type="ECO:0000256" key="9">
    <source>
        <dbReference type="HAMAP-Rule" id="MF_01897"/>
    </source>
</evidence>
<dbReference type="GO" id="GO:0003677">
    <property type="term" value="F:DNA binding"/>
    <property type="evidence" value="ECO:0007669"/>
    <property type="project" value="UniProtKB-UniRule"/>
</dbReference>
<comment type="catalytic activity">
    <reaction evidence="1 9 10">
        <text>ATP-dependent breakage, passage and rejoining of double-stranded DNA.</text>
        <dbReference type="EC" id="5.6.2.2"/>
    </reaction>
</comment>
<dbReference type="Gene3D" id="3.90.199.10">
    <property type="entry name" value="Topoisomerase II, domain 5"/>
    <property type="match status" value="1"/>
</dbReference>
<dbReference type="InterPro" id="IPR013757">
    <property type="entry name" value="Topo_IIA_A_a_sf"/>
</dbReference>
<keyword evidence="5 9" id="KW-0799">Topoisomerase</keyword>
<dbReference type="GO" id="GO:0006265">
    <property type="term" value="P:DNA topological change"/>
    <property type="evidence" value="ECO:0007669"/>
    <property type="project" value="UniProtKB-UniRule"/>
</dbReference>
<comment type="subunit">
    <text evidence="8">Heterotetramer composed of ParC and ParE.</text>
</comment>
<evidence type="ECO:0000256" key="6">
    <source>
        <dbReference type="ARBA" id="ARBA00023125"/>
    </source>
</evidence>
<dbReference type="HAMAP" id="MF_01897">
    <property type="entry name" value="GyrA"/>
    <property type="match status" value="1"/>
</dbReference>
<dbReference type="FunFam" id="3.30.1360.40:FF:000002">
    <property type="entry name" value="DNA gyrase subunit A"/>
    <property type="match status" value="1"/>
</dbReference>
<dbReference type="GO" id="GO:0034335">
    <property type="term" value="F:DNA negative supercoiling activity"/>
    <property type="evidence" value="ECO:0007669"/>
    <property type="project" value="UniProtKB-ARBA"/>
</dbReference>
<evidence type="ECO:0000256" key="5">
    <source>
        <dbReference type="ARBA" id="ARBA00023029"/>
    </source>
</evidence>
<evidence type="ECO:0000256" key="2">
    <source>
        <dbReference type="ARBA" id="ARBA00008263"/>
    </source>
</evidence>
<feature type="active site" description="O-(5'-phospho-DNA)-tyrosine intermediate" evidence="9 10">
    <location>
        <position position="123"/>
    </location>
</feature>
<organism evidence="12 13">
    <name type="scientific">Candidatus Caccoplasma intestinavium</name>
    <dbReference type="NCBI Taxonomy" id="2840716"/>
    <lineage>
        <taxon>Bacteria</taxon>
        <taxon>Pseudomonadati</taxon>
        <taxon>Bacteroidota</taxon>
        <taxon>Bacteroidia</taxon>
        <taxon>Bacteroidales</taxon>
        <taxon>Bacteroidaceae</taxon>
        <taxon>Bacteroidaceae incertae sedis</taxon>
        <taxon>Candidatus Caccoplasma</taxon>
    </lineage>
</organism>
<dbReference type="Pfam" id="PF00521">
    <property type="entry name" value="DNA_topoisoIV"/>
    <property type="match status" value="1"/>
</dbReference>
<dbReference type="PROSITE" id="PS52040">
    <property type="entry name" value="TOPO_IIA"/>
    <property type="match status" value="1"/>
</dbReference>
<evidence type="ECO:0000313" key="13">
    <source>
        <dbReference type="Proteomes" id="UP000886722"/>
    </source>
</evidence>
<sequence length="840" mass="95405">MATEQEDRILKIDIEKEMKQSYIDYSMSVIVARALPDVRDGFKPVHRRVLFGMNELGNTSNKPYKKSARIVGEVLGKYHPHGDSSVYFAMVRMGQDWSLRYPLVDGQGNYGSIDGDSPAAMRYTEARLSRITEEMLRDIDKETVDFQKNFDDTLDEPVVLPTRIPNLLVNGASGIAVGMATNMPPHNLTETINGIIAYIDNREITIEELMQYIKAPDFPTGGYIYGYNGVKEAYETGRGRIVIRSKAEIETEGNREKIIVSEIPYGVNKAELIKNIAELVEDKRIDGISNVNDESDRSGMRIVVDIKKDANSSVVLNKLYKLTALQSSFSVNNIALLKGRPVTLNLKQLIEAFVDHRHEVVIRRTQYDLRKAEERAHILEGLIIACDHIDEVVQIIRSSKSPEEARTRLMERFSLTEIQASAIVDMRLRQLTGLMQDKLHEEYKNLMDQIDYFHKILSDEAVCMQVVKDELIEIRDKYGDERKTQIIYSSEEFNAEDFYADDEMIITISHLGYIKRTPLTEFRTQNRGGVGAKGSDTRDEDFIEYIYPASMHNYMLFFTQKGKCFWLKVYEIPEGAKNSKGRAIQNLLNIDADDKVNAFIRVKKLQDPEYNLTHNLVFCTKKGVIKKTRLEAYSRPRTNGVNAITIREDDQVIQVRLTTGNSEIIMANREGRAIRFHETTVREMGRTATGVRGMTLDESVNDEVVGMICVNDPETETIMVVSEQGYGKRSEIEDYRITNRGGKGVKTLNITPKTGKLVAIKNVTDENDLVIINKSGITLRIKVADIRVMGRATQGVRLINLEKRNDEIASVCKVASESSEFTDTIENQENNTEINSDFEK</sequence>
<dbReference type="InterPro" id="IPR013760">
    <property type="entry name" value="Topo_IIA-like_dom_sf"/>
</dbReference>
<dbReference type="InterPro" id="IPR006691">
    <property type="entry name" value="GyrA/parC_rep"/>
</dbReference>
<dbReference type="SUPFAM" id="SSF56719">
    <property type="entry name" value="Type II DNA topoisomerase"/>
    <property type="match status" value="1"/>
</dbReference>
<dbReference type="GO" id="GO:0009330">
    <property type="term" value="C:DNA topoisomerase type II (double strand cut, ATP-hydrolyzing) complex"/>
    <property type="evidence" value="ECO:0007669"/>
    <property type="project" value="TreeGrafter"/>
</dbReference>
<dbReference type="Gene3D" id="1.10.268.10">
    <property type="entry name" value="Topoisomerase, domain 3"/>
    <property type="match status" value="1"/>
</dbReference>
<dbReference type="Proteomes" id="UP000886722">
    <property type="component" value="Unassembled WGS sequence"/>
</dbReference>
<reference evidence="12" key="1">
    <citation type="submission" date="2020-10" db="EMBL/GenBank/DDBJ databases">
        <authorList>
            <person name="Gilroy R."/>
        </authorList>
    </citation>
    <scope>NUCLEOTIDE SEQUENCE</scope>
    <source>
        <strain evidence="12">21143</strain>
    </source>
</reference>
<dbReference type="InterPro" id="IPR002205">
    <property type="entry name" value="Topo_IIA_dom_A"/>
</dbReference>
<dbReference type="CDD" id="cd00187">
    <property type="entry name" value="TOP4c"/>
    <property type="match status" value="1"/>
</dbReference>
<dbReference type="GO" id="GO:0005694">
    <property type="term" value="C:chromosome"/>
    <property type="evidence" value="ECO:0007669"/>
    <property type="project" value="InterPro"/>
</dbReference>
<comment type="similarity">
    <text evidence="2 9">Belongs to the type II topoisomerase GyrA/ParC subunit family.</text>
</comment>
<dbReference type="NCBIfam" id="TIGR01063">
    <property type="entry name" value="gyrA"/>
    <property type="match status" value="1"/>
</dbReference>
<evidence type="ECO:0000256" key="7">
    <source>
        <dbReference type="ARBA" id="ARBA00023235"/>
    </source>
</evidence>
<keyword evidence="6 9" id="KW-0238">DNA-binding</keyword>
<keyword evidence="9" id="KW-0963">Cytoplasm</keyword>
<evidence type="ECO:0000256" key="10">
    <source>
        <dbReference type="PROSITE-ProRule" id="PRU01384"/>
    </source>
</evidence>
<dbReference type="FunFam" id="3.90.199.10:FF:000001">
    <property type="entry name" value="DNA gyrase subunit A"/>
    <property type="match status" value="1"/>
</dbReference>
<dbReference type="GO" id="GO:0005737">
    <property type="term" value="C:cytoplasm"/>
    <property type="evidence" value="ECO:0007669"/>
    <property type="project" value="UniProtKB-SubCell"/>
</dbReference>
<dbReference type="PANTHER" id="PTHR43493:SF5">
    <property type="entry name" value="DNA GYRASE SUBUNIT A, CHLOROPLASTIC_MITOCHONDRIAL"/>
    <property type="match status" value="1"/>
</dbReference>
<name>A0A9D1KCV3_9BACT</name>
<evidence type="ECO:0000259" key="11">
    <source>
        <dbReference type="PROSITE" id="PS52040"/>
    </source>
</evidence>
<dbReference type="InterPro" id="IPR005743">
    <property type="entry name" value="GyrA"/>
</dbReference>
<evidence type="ECO:0000256" key="4">
    <source>
        <dbReference type="ARBA" id="ARBA00022840"/>
    </source>
</evidence>
<dbReference type="SUPFAM" id="SSF101904">
    <property type="entry name" value="GyrA/ParC C-terminal domain-like"/>
    <property type="match status" value="1"/>
</dbReference>
<evidence type="ECO:0000256" key="1">
    <source>
        <dbReference type="ARBA" id="ARBA00000185"/>
    </source>
</evidence>
<dbReference type="AlphaFoldDB" id="A0A9D1KCV3"/>
<comment type="subunit">
    <text evidence="9">Heterotetramer, composed of two GyrA and two GyrB chains. In the heterotetramer, GyrA contains the active site tyrosine that forms a transient covalent intermediate with DNA, while GyrB binds cofactors and catalyzes ATP hydrolysis.</text>
</comment>
<dbReference type="GO" id="GO:0005524">
    <property type="term" value="F:ATP binding"/>
    <property type="evidence" value="ECO:0007669"/>
    <property type="project" value="UniProtKB-UniRule"/>
</dbReference>
<dbReference type="GO" id="GO:0006261">
    <property type="term" value="P:DNA-templated DNA replication"/>
    <property type="evidence" value="ECO:0007669"/>
    <property type="project" value="UniProtKB-UniRule"/>
</dbReference>
<evidence type="ECO:0000256" key="8">
    <source>
        <dbReference type="ARBA" id="ARBA00063644"/>
    </source>
</evidence>
<dbReference type="NCBIfam" id="NF004044">
    <property type="entry name" value="PRK05561.1"/>
    <property type="match status" value="1"/>
</dbReference>
<dbReference type="SMART" id="SM00434">
    <property type="entry name" value="TOP4c"/>
    <property type="match status" value="1"/>
</dbReference>
<dbReference type="PANTHER" id="PTHR43493">
    <property type="entry name" value="DNA GYRASE/TOPOISOMERASE SUBUNIT A"/>
    <property type="match status" value="1"/>
</dbReference>
<evidence type="ECO:0000256" key="3">
    <source>
        <dbReference type="ARBA" id="ARBA00022741"/>
    </source>
</evidence>
<keyword evidence="3 9" id="KW-0547">Nucleotide-binding</keyword>
<comment type="subcellular location">
    <subcellularLocation>
        <location evidence="9">Cytoplasm</location>
    </subcellularLocation>
</comment>
<dbReference type="FunFam" id="2.120.10.90:FF:000005">
    <property type="entry name" value="DNA topoisomerase 4 subunit A"/>
    <property type="match status" value="1"/>
</dbReference>
<accession>A0A9D1KCV3</accession>
<dbReference type="InterPro" id="IPR050220">
    <property type="entry name" value="Type_II_DNA_Topoisomerases"/>
</dbReference>
<dbReference type="InterPro" id="IPR035516">
    <property type="entry name" value="Gyrase/topoIV_suA_C"/>
</dbReference>
<keyword evidence="7 9" id="KW-0413">Isomerase</keyword>